<name>A0A0A8K0B6_9HYPH</name>
<dbReference type="Gene3D" id="3.30.465.10">
    <property type="match status" value="1"/>
</dbReference>
<evidence type="ECO:0000256" key="2">
    <source>
        <dbReference type="ARBA" id="ARBA00022827"/>
    </source>
</evidence>
<sequence>MTAHMRLGFHAPQTEEELSQIVLEAAESRTPLEIMGKGTKRELGHAVRAGAVVSTENMKGITLYEPTELVMVAKCGTPLTEIEAALAENDQELACEPVDMAPVLGYGPGEGTVGGLVATNISGSRRILKGAVRDHVLGVTAVNGRGEIIKSGGRVMKNVTGYDIARTLVGSWGTLAVMCEVALKVLPVQRESRTLVFFGLTDFAAVEALCLAMGTPYEVSGTVHLHGTVAARLSDADLAGKGRAVTAIRVESFPASARYRTSRLREALLAYGPELELDTDRSQAFWKDVRALKMFQGTKHPLWRVSTVPSKAATLVGNLARKVDVHVAYDWSGGLLWIETPSLTDAAAVDIRRQLAEFGGHATLIRADAAIRNETDVFQPLEPPHDVLAAKLKHAFDPLGLFNPGRLYRGQ</sequence>
<dbReference type="RefSeq" id="WP_244462679.1">
    <property type="nucleotide sequence ID" value="NZ_AP014648.1"/>
</dbReference>
<dbReference type="InterPro" id="IPR016169">
    <property type="entry name" value="FAD-bd_PCMH_sub2"/>
</dbReference>
<dbReference type="PANTHER" id="PTHR11748:SF103">
    <property type="entry name" value="GLYCOLATE OXIDASE SUBUNIT GLCE"/>
    <property type="match status" value="1"/>
</dbReference>
<reference evidence="4 5" key="1">
    <citation type="submission" date="2014-09" db="EMBL/GenBank/DDBJ databases">
        <title>Genome sequencing of Methyloceanibacter caenitepidi Gela4.</title>
        <authorList>
            <person name="Takeuchi M."/>
            <person name="Susumu S."/>
            <person name="Kamagata Y."/>
            <person name="Oshima K."/>
            <person name="Hattori M."/>
            <person name="Iwasaki W."/>
        </authorList>
    </citation>
    <scope>NUCLEOTIDE SEQUENCE [LARGE SCALE GENOMIC DNA]</scope>
    <source>
        <strain evidence="4 5">Gela4</strain>
    </source>
</reference>
<dbReference type="Proteomes" id="UP000031643">
    <property type="component" value="Chromosome"/>
</dbReference>
<dbReference type="GO" id="GO:0019154">
    <property type="term" value="F:glycolate dehydrogenase activity"/>
    <property type="evidence" value="ECO:0007669"/>
    <property type="project" value="UniProtKB-EC"/>
</dbReference>
<evidence type="ECO:0000313" key="5">
    <source>
        <dbReference type="Proteomes" id="UP000031643"/>
    </source>
</evidence>
<dbReference type="InterPro" id="IPR016166">
    <property type="entry name" value="FAD-bd_PCMH"/>
</dbReference>
<evidence type="ECO:0000259" key="3">
    <source>
        <dbReference type="PROSITE" id="PS51387"/>
    </source>
</evidence>
<dbReference type="NCBIfam" id="NF008439">
    <property type="entry name" value="PRK11282.1"/>
    <property type="match status" value="1"/>
</dbReference>
<feature type="domain" description="FAD-binding PCMH-type" evidence="3">
    <location>
        <begin position="2"/>
        <end position="188"/>
    </location>
</feature>
<gene>
    <name evidence="4" type="ORF">GL4_0938</name>
</gene>
<dbReference type="AlphaFoldDB" id="A0A0A8K0B6"/>
<evidence type="ECO:0000313" key="4">
    <source>
        <dbReference type="EMBL" id="BAQ16398.1"/>
    </source>
</evidence>
<dbReference type="EMBL" id="AP014648">
    <property type="protein sequence ID" value="BAQ16398.1"/>
    <property type="molecule type" value="Genomic_DNA"/>
</dbReference>
<dbReference type="PROSITE" id="PS51387">
    <property type="entry name" value="FAD_PCMH"/>
    <property type="match status" value="1"/>
</dbReference>
<dbReference type="InterPro" id="IPR006094">
    <property type="entry name" value="Oxid_FAD_bind_N"/>
</dbReference>
<accession>A0A0A8K0B6</accession>
<dbReference type="SUPFAM" id="SSF55103">
    <property type="entry name" value="FAD-linked oxidases, C-terminal domain"/>
    <property type="match status" value="1"/>
</dbReference>
<dbReference type="STRING" id="1384459.GL4_0938"/>
<dbReference type="EC" id="1.1.99.14" evidence="4"/>
<dbReference type="Pfam" id="PF01565">
    <property type="entry name" value="FAD_binding_4"/>
    <property type="match status" value="1"/>
</dbReference>
<dbReference type="PANTHER" id="PTHR11748">
    <property type="entry name" value="D-LACTATE DEHYDROGENASE"/>
    <property type="match status" value="1"/>
</dbReference>
<dbReference type="GO" id="GO:0071949">
    <property type="term" value="F:FAD binding"/>
    <property type="evidence" value="ECO:0007669"/>
    <property type="project" value="InterPro"/>
</dbReference>
<organism evidence="4 5">
    <name type="scientific">Methyloceanibacter caenitepidi</name>
    <dbReference type="NCBI Taxonomy" id="1384459"/>
    <lineage>
        <taxon>Bacteria</taxon>
        <taxon>Pseudomonadati</taxon>
        <taxon>Pseudomonadota</taxon>
        <taxon>Alphaproteobacteria</taxon>
        <taxon>Hyphomicrobiales</taxon>
        <taxon>Hyphomicrobiaceae</taxon>
        <taxon>Methyloceanibacter</taxon>
    </lineage>
</organism>
<keyword evidence="2" id="KW-0274">FAD</keyword>
<dbReference type="InterPro" id="IPR016164">
    <property type="entry name" value="FAD-linked_Oxase-like_C"/>
</dbReference>
<dbReference type="KEGG" id="mcg:GL4_0938"/>
<keyword evidence="5" id="KW-1185">Reference proteome</keyword>
<keyword evidence="4" id="KW-0560">Oxidoreductase</keyword>
<dbReference type="InterPro" id="IPR036318">
    <property type="entry name" value="FAD-bd_PCMH-like_sf"/>
</dbReference>
<proteinExistence type="predicted"/>
<evidence type="ECO:0000256" key="1">
    <source>
        <dbReference type="ARBA" id="ARBA00022630"/>
    </source>
</evidence>
<dbReference type="SUPFAM" id="SSF56176">
    <property type="entry name" value="FAD-binding/transporter-associated domain-like"/>
    <property type="match status" value="1"/>
</dbReference>
<dbReference type="HOGENOM" id="CLU_017779_0_0_5"/>
<keyword evidence="1" id="KW-0285">Flavoprotein</keyword>
<protein>
    <submittedName>
        <fullName evidence="4">Glycolate dehydrogenase, FAD-binding subunit GlcE</fullName>
        <ecNumber evidence="4">1.1.99.14</ecNumber>
    </submittedName>
</protein>